<protein>
    <recommendedName>
        <fullName evidence="3">Reverse transcriptase</fullName>
    </recommendedName>
</protein>
<sequence>LYGLHRSARYWYSCLWGVLHEELAMGACDVHHAVFFCIRGTSVIIIVAHVGDLTVVASTVNMMKLVKKQLLQAVG</sequence>
<evidence type="ECO:0008006" key="3">
    <source>
        <dbReference type="Google" id="ProtNLM"/>
    </source>
</evidence>
<gene>
    <name evidence="1" type="ORF">M378DRAFT_90281</name>
</gene>
<keyword evidence="2" id="KW-1185">Reference proteome</keyword>
<dbReference type="EMBL" id="KN818472">
    <property type="protein sequence ID" value="KIL55795.1"/>
    <property type="molecule type" value="Genomic_DNA"/>
</dbReference>
<organism evidence="1 2">
    <name type="scientific">Amanita muscaria (strain Koide BX008)</name>
    <dbReference type="NCBI Taxonomy" id="946122"/>
    <lineage>
        <taxon>Eukaryota</taxon>
        <taxon>Fungi</taxon>
        <taxon>Dikarya</taxon>
        <taxon>Basidiomycota</taxon>
        <taxon>Agaricomycotina</taxon>
        <taxon>Agaricomycetes</taxon>
        <taxon>Agaricomycetidae</taxon>
        <taxon>Agaricales</taxon>
        <taxon>Pluteineae</taxon>
        <taxon>Amanitaceae</taxon>
        <taxon>Amanita</taxon>
    </lineage>
</organism>
<evidence type="ECO:0000313" key="2">
    <source>
        <dbReference type="Proteomes" id="UP000054549"/>
    </source>
</evidence>
<proteinExistence type="predicted"/>
<dbReference type="InParanoid" id="A0A0C2RZJ0"/>
<name>A0A0C2RZJ0_AMAMK</name>
<evidence type="ECO:0000313" key="1">
    <source>
        <dbReference type="EMBL" id="KIL55795.1"/>
    </source>
</evidence>
<dbReference type="Proteomes" id="UP000054549">
    <property type="component" value="Unassembled WGS sequence"/>
</dbReference>
<accession>A0A0C2RZJ0</accession>
<dbReference type="AlphaFoldDB" id="A0A0C2RZJ0"/>
<feature type="non-terminal residue" evidence="1">
    <location>
        <position position="1"/>
    </location>
</feature>
<reference evidence="1 2" key="1">
    <citation type="submission" date="2014-04" db="EMBL/GenBank/DDBJ databases">
        <title>Evolutionary Origins and Diversification of the Mycorrhizal Mutualists.</title>
        <authorList>
            <consortium name="DOE Joint Genome Institute"/>
            <consortium name="Mycorrhizal Genomics Consortium"/>
            <person name="Kohler A."/>
            <person name="Kuo A."/>
            <person name="Nagy L.G."/>
            <person name="Floudas D."/>
            <person name="Copeland A."/>
            <person name="Barry K.W."/>
            <person name="Cichocki N."/>
            <person name="Veneault-Fourrey C."/>
            <person name="LaButti K."/>
            <person name="Lindquist E.A."/>
            <person name="Lipzen A."/>
            <person name="Lundell T."/>
            <person name="Morin E."/>
            <person name="Murat C."/>
            <person name="Riley R."/>
            <person name="Ohm R."/>
            <person name="Sun H."/>
            <person name="Tunlid A."/>
            <person name="Henrissat B."/>
            <person name="Grigoriev I.V."/>
            <person name="Hibbett D.S."/>
            <person name="Martin F."/>
        </authorList>
    </citation>
    <scope>NUCLEOTIDE SEQUENCE [LARGE SCALE GENOMIC DNA]</scope>
    <source>
        <strain evidence="1 2">Koide BX008</strain>
    </source>
</reference>
<dbReference type="HOGENOM" id="CLU_2670568_0_0_1"/>